<dbReference type="PANTHER" id="PTHR35535">
    <property type="entry name" value="HEAT SHOCK PROTEIN HSLJ"/>
    <property type="match status" value="1"/>
</dbReference>
<accession>A0A9X1U564</accession>
<dbReference type="InterPro" id="IPR053147">
    <property type="entry name" value="Hsp_HslJ-like"/>
</dbReference>
<gene>
    <name evidence="2" type="ORF">K8344_01945</name>
</gene>
<sequence>MKSLATLSILIFALIFTSCDETKKVIDVAGNVQLTGNYTVSAINGEKPTVKEVPSFSMSALDNTFRGATGCNSVFGSYNLDLYAISFKDLAVSERECAGKDIMKVERDFLDALNKTGSYSLQDGVLTFYSKTDRSVVLSAKKEIRNQE</sequence>
<name>A0A9X1U564_9FLAO</name>
<evidence type="ECO:0000313" key="3">
    <source>
        <dbReference type="Proteomes" id="UP001139462"/>
    </source>
</evidence>
<dbReference type="Proteomes" id="UP001139462">
    <property type="component" value="Unassembled WGS sequence"/>
</dbReference>
<reference evidence="2" key="1">
    <citation type="submission" date="2021-09" db="EMBL/GenBank/DDBJ databases">
        <title>Genome of Aequorivita sp. strain F64183.</title>
        <authorList>
            <person name="Wang Y."/>
        </authorList>
    </citation>
    <scope>NUCLEOTIDE SEQUENCE</scope>
    <source>
        <strain evidence="2">F64183</strain>
    </source>
</reference>
<feature type="domain" description="DUF306" evidence="1">
    <location>
        <begin position="33"/>
        <end position="136"/>
    </location>
</feature>
<evidence type="ECO:0000313" key="2">
    <source>
        <dbReference type="EMBL" id="MCG2429867.1"/>
    </source>
</evidence>
<keyword evidence="3" id="KW-1185">Reference proteome</keyword>
<dbReference type="Gene3D" id="2.40.128.270">
    <property type="match status" value="1"/>
</dbReference>
<dbReference type="InterPro" id="IPR005184">
    <property type="entry name" value="DUF306_Meta_HslJ"/>
</dbReference>
<comment type="caution">
    <text evidence="2">The sequence shown here is derived from an EMBL/GenBank/DDBJ whole genome shotgun (WGS) entry which is preliminary data.</text>
</comment>
<dbReference type="RefSeq" id="WP_237606611.1">
    <property type="nucleotide sequence ID" value="NZ_JAIRBB010000001.1"/>
</dbReference>
<dbReference type="InterPro" id="IPR038670">
    <property type="entry name" value="HslJ-like_sf"/>
</dbReference>
<evidence type="ECO:0000259" key="1">
    <source>
        <dbReference type="Pfam" id="PF03724"/>
    </source>
</evidence>
<dbReference type="PANTHER" id="PTHR35535:SF2">
    <property type="entry name" value="DUF306 DOMAIN-CONTAINING PROTEIN"/>
    <property type="match status" value="1"/>
</dbReference>
<dbReference type="PROSITE" id="PS51257">
    <property type="entry name" value="PROKAR_LIPOPROTEIN"/>
    <property type="match status" value="1"/>
</dbReference>
<organism evidence="2 3">
    <name type="scientific">Aequorivita xiaoshiensis</name>
    <dbReference type="NCBI Taxonomy" id="2874476"/>
    <lineage>
        <taxon>Bacteria</taxon>
        <taxon>Pseudomonadati</taxon>
        <taxon>Bacteroidota</taxon>
        <taxon>Flavobacteriia</taxon>
        <taxon>Flavobacteriales</taxon>
        <taxon>Flavobacteriaceae</taxon>
        <taxon>Aequorivita</taxon>
    </lineage>
</organism>
<proteinExistence type="predicted"/>
<protein>
    <submittedName>
        <fullName evidence="2">META domain-containing protein</fullName>
    </submittedName>
</protein>
<dbReference type="Pfam" id="PF03724">
    <property type="entry name" value="META"/>
    <property type="match status" value="1"/>
</dbReference>
<dbReference type="AlphaFoldDB" id="A0A9X1U564"/>
<dbReference type="EMBL" id="JAIRBB010000001">
    <property type="protein sequence ID" value="MCG2429867.1"/>
    <property type="molecule type" value="Genomic_DNA"/>
</dbReference>